<keyword evidence="8" id="KW-0325">Glycoprotein</keyword>
<dbReference type="Proteomes" id="UP000789390">
    <property type="component" value="Unassembled WGS sequence"/>
</dbReference>
<feature type="domain" description="Ionotropic glutamate receptor C-terminal" evidence="10">
    <location>
        <begin position="126"/>
        <end position="419"/>
    </location>
</feature>
<protein>
    <recommendedName>
        <fullName evidence="10">Ionotropic glutamate receptor C-terminal domain-containing protein</fullName>
    </recommendedName>
</protein>
<dbReference type="AlphaFoldDB" id="A0A8J2RRZ1"/>
<dbReference type="PANTHER" id="PTHR42643:SF24">
    <property type="entry name" value="IONOTROPIC RECEPTOR 60A"/>
    <property type="match status" value="1"/>
</dbReference>
<feature type="transmembrane region" description="Helical" evidence="9">
    <location>
        <begin position="204"/>
        <end position="224"/>
    </location>
</feature>
<comment type="subcellular location">
    <subcellularLocation>
        <location evidence="1">Cell membrane</location>
        <topology evidence="1">Multi-pass membrane protein</topology>
    </subcellularLocation>
</comment>
<comment type="similarity">
    <text evidence="2">Belongs to the glutamate-gated ion channel (TC 1.A.10.1) family.</text>
</comment>
<evidence type="ECO:0000256" key="5">
    <source>
        <dbReference type="ARBA" id="ARBA00022989"/>
    </source>
</evidence>
<dbReference type="GO" id="GO:0015276">
    <property type="term" value="F:ligand-gated monoatomic ion channel activity"/>
    <property type="evidence" value="ECO:0007669"/>
    <property type="project" value="InterPro"/>
</dbReference>
<evidence type="ECO:0000313" key="12">
    <source>
        <dbReference type="Proteomes" id="UP000789390"/>
    </source>
</evidence>
<dbReference type="PANTHER" id="PTHR42643">
    <property type="entry name" value="IONOTROPIC RECEPTOR 20A-RELATED"/>
    <property type="match status" value="1"/>
</dbReference>
<dbReference type="InterPro" id="IPR001320">
    <property type="entry name" value="Iontro_rcpt_C"/>
</dbReference>
<feature type="transmembrane region" description="Helical" evidence="9">
    <location>
        <begin position="126"/>
        <end position="148"/>
    </location>
</feature>
<reference evidence="11" key="1">
    <citation type="submission" date="2021-11" db="EMBL/GenBank/DDBJ databases">
        <authorList>
            <person name="Schell T."/>
        </authorList>
    </citation>
    <scope>NUCLEOTIDE SEQUENCE</scope>
    <source>
        <strain evidence="11">M5</strain>
    </source>
</reference>
<evidence type="ECO:0000256" key="9">
    <source>
        <dbReference type="SAM" id="Phobius"/>
    </source>
</evidence>
<keyword evidence="6 9" id="KW-0472">Membrane</keyword>
<feature type="transmembrane region" description="Helical" evidence="9">
    <location>
        <begin position="89"/>
        <end position="106"/>
    </location>
</feature>
<evidence type="ECO:0000256" key="2">
    <source>
        <dbReference type="ARBA" id="ARBA00008685"/>
    </source>
</evidence>
<evidence type="ECO:0000256" key="6">
    <source>
        <dbReference type="ARBA" id="ARBA00023136"/>
    </source>
</evidence>
<dbReference type="Pfam" id="PF00060">
    <property type="entry name" value="Lig_chan"/>
    <property type="match status" value="1"/>
</dbReference>
<keyword evidence="12" id="KW-1185">Reference proteome</keyword>
<dbReference type="Gene3D" id="1.10.287.70">
    <property type="match status" value="1"/>
</dbReference>
<dbReference type="CDD" id="cd18186">
    <property type="entry name" value="BTB_POZ_ZBTB_KLHL-like"/>
    <property type="match status" value="1"/>
</dbReference>
<name>A0A8J2RRZ1_9CRUS</name>
<gene>
    <name evidence="11" type="ORF">DGAL_LOCUS6439</name>
</gene>
<evidence type="ECO:0000256" key="3">
    <source>
        <dbReference type="ARBA" id="ARBA00022475"/>
    </source>
</evidence>
<comment type="caution">
    <text evidence="11">The sequence shown here is derived from an EMBL/GenBank/DDBJ whole genome shotgun (WGS) entry which is preliminary data.</text>
</comment>
<evidence type="ECO:0000256" key="4">
    <source>
        <dbReference type="ARBA" id="ARBA00022692"/>
    </source>
</evidence>
<evidence type="ECO:0000259" key="10">
    <source>
        <dbReference type="Pfam" id="PF00060"/>
    </source>
</evidence>
<dbReference type="EMBL" id="CAKKLH010000113">
    <property type="protein sequence ID" value="CAH0103766.1"/>
    <property type="molecule type" value="Genomic_DNA"/>
</dbReference>
<evidence type="ECO:0000313" key="11">
    <source>
        <dbReference type="EMBL" id="CAH0103766.1"/>
    </source>
</evidence>
<keyword evidence="5 9" id="KW-1133">Transmembrane helix</keyword>
<dbReference type="GO" id="GO:0050906">
    <property type="term" value="P:detection of stimulus involved in sensory perception"/>
    <property type="evidence" value="ECO:0007669"/>
    <property type="project" value="UniProtKB-ARBA"/>
</dbReference>
<dbReference type="InterPro" id="IPR052192">
    <property type="entry name" value="Insect_Ionotropic_Sensory_Rcpt"/>
</dbReference>
<proteinExistence type="inferred from homology"/>
<dbReference type="OrthoDB" id="6355179at2759"/>
<evidence type="ECO:0000256" key="1">
    <source>
        <dbReference type="ARBA" id="ARBA00004651"/>
    </source>
</evidence>
<dbReference type="GO" id="GO:0005886">
    <property type="term" value="C:plasma membrane"/>
    <property type="evidence" value="ECO:0007669"/>
    <property type="project" value="UniProtKB-SubCell"/>
</dbReference>
<accession>A0A8J2RRZ1</accession>
<organism evidence="11 12">
    <name type="scientific">Daphnia galeata</name>
    <dbReference type="NCBI Taxonomy" id="27404"/>
    <lineage>
        <taxon>Eukaryota</taxon>
        <taxon>Metazoa</taxon>
        <taxon>Ecdysozoa</taxon>
        <taxon>Arthropoda</taxon>
        <taxon>Crustacea</taxon>
        <taxon>Branchiopoda</taxon>
        <taxon>Diplostraca</taxon>
        <taxon>Cladocera</taxon>
        <taxon>Anomopoda</taxon>
        <taxon>Daphniidae</taxon>
        <taxon>Daphnia</taxon>
    </lineage>
</organism>
<dbReference type="SUPFAM" id="SSF53850">
    <property type="entry name" value="Periplasmic binding protein-like II"/>
    <property type="match status" value="1"/>
</dbReference>
<dbReference type="Gene3D" id="3.40.190.10">
    <property type="entry name" value="Periplasmic binding protein-like II"/>
    <property type="match status" value="1"/>
</dbReference>
<keyword evidence="7" id="KW-0675">Receptor</keyword>
<evidence type="ECO:0000256" key="7">
    <source>
        <dbReference type="ARBA" id="ARBA00023170"/>
    </source>
</evidence>
<keyword evidence="3" id="KW-1003">Cell membrane</keyword>
<keyword evidence="4 9" id="KW-0812">Transmembrane</keyword>
<sequence>MKGKHLTITTLTPFPVVLSVIERNSSGHITAIGGTSSDILNWLTVRNGFSYHFETFKGSENARGHDICLVNKKCDIVLGAFGMTTRRHATAEFSSGVLYSTIAFMIPMPEPMNNVAAVVKPFQLWVWIGIICVIPCVLLAFCCSQRCLKSLKIQKHRKVEANRHPTSGKILTSTKQPSFGFSTFLFYVFEVLLSQGSYFPDKRLAVRIVAAVWCLTACVLVNSYNSVLISYVTSPNAEPLIRSIKDLGNSSIHIVVDANEGIDIVLMNAPEGTGVLKQMGDKLRSYPKSRCLKQQECVDLVKLGNHAYVVNTFSALDGMKTDYKTTGKCDLALAKVQESAPPTAWVLPKHSPYLETINRGITEITDYGLLEFWTLQYQSDVRKCLDKAENLIQVKPSSDGPPRLSLRNLTGAFVILLFGYMEINLKINTFAAIHTYYASSKESRLVAMFQLEMTEKKTGQVNIQDIQPDKQLLHYIYRLFIPLTETTAL</sequence>
<evidence type="ECO:0000256" key="8">
    <source>
        <dbReference type="ARBA" id="ARBA00023180"/>
    </source>
</evidence>